<feature type="repeat" description="PPR" evidence="3">
    <location>
        <begin position="756"/>
        <end position="790"/>
    </location>
</feature>
<dbReference type="InterPro" id="IPR011990">
    <property type="entry name" value="TPR-like_helical_dom_sf"/>
</dbReference>
<dbReference type="NCBIfam" id="TIGR00756">
    <property type="entry name" value="PPR"/>
    <property type="match status" value="4"/>
</dbReference>
<dbReference type="Pfam" id="PF01535">
    <property type="entry name" value="PPR"/>
    <property type="match status" value="3"/>
</dbReference>
<feature type="repeat" description="PPR" evidence="3">
    <location>
        <begin position="584"/>
        <end position="618"/>
    </location>
</feature>
<dbReference type="Gene3D" id="1.25.40.10">
    <property type="entry name" value="Tetratricopeptide repeat domain"/>
    <property type="match status" value="3"/>
</dbReference>
<reference evidence="5" key="1">
    <citation type="submission" date="2023-03" db="EMBL/GenBank/DDBJ databases">
        <title>Chromosome-scale reference genome and RAD-based genetic map of yellow starthistle (Centaurea solstitialis) reveal putative structural variation and QTLs associated with invader traits.</title>
        <authorList>
            <person name="Reatini B."/>
            <person name="Cang F.A."/>
            <person name="Jiang Q."/>
            <person name="Mckibben M.T.W."/>
            <person name="Barker M.S."/>
            <person name="Rieseberg L.H."/>
            <person name="Dlugosch K.M."/>
        </authorList>
    </citation>
    <scope>NUCLEOTIDE SEQUENCE</scope>
    <source>
        <strain evidence="5">CAN-66</strain>
        <tissue evidence="5">Leaf</tissue>
    </source>
</reference>
<evidence type="ECO:0000313" key="6">
    <source>
        <dbReference type="Proteomes" id="UP001172457"/>
    </source>
</evidence>
<organism evidence="5 6">
    <name type="scientific">Centaurea solstitialis</name>
    <name type="common">yellow star-thistle</name>
    <dbReference type="NCBI Taxonomy" id="347529"/>
    <lineage>
        <taxon>Eukaryota</taxon>
        <taxon>Viridiplantae</taxon>
        <taxon>Streptophyta</taxon>
        <taxon>Embryophyta</taxon>
        <taxon>Tracheophyta</taxon>
        <taxon>Spermatophyta</taxon>
        <taxon>Magnoliopsida</taxon>
        <taxon>eudicotyledons</taxon>
        <taxon>Gunneridae</taxon>
        <taxon>Pentapetalae</taxon>
        <taxon>asterids</taxon>
        <taxon>campanulids</taxon>
        <taxon>Asterales</taxon>
        <taxon>Asteraceae</taxon>
        <taxon>Carduoideae</taxon>
        <taxon>Cardueae</taxon>
        <taxon>Centaureinae</taxon>
        <taxon>Centaurea</taxon>
    </lineage>
</organism>
<gene>
    <name evidence="5" type="ORF">OSB04_031755</name>
</gene>
<evidence type="ECO:0000259" key="4">
    <source>
        <dbReference type="Pfam" id="PF03732"/>
    </source>
</evidence>
<dbReference type="PANTHER" id="PTHR47447:SF23">
    <property type="entry name" value="PENTACOTRIPEPTIDE-REPEAT REGION OF PRORP DOMAIN-CONTAINING PROTEIN"/>
    <property type="match status" value="1"/>
</dbReference>
<dbReference type="EMBL" id="JARYMX010000008">
    <property type="protein sequence ID" value="KAJ9539022.1"/>
    <property type="molecule type" value="Genomic_DNA"/>
</dbReference>
<protein>
    <recommendedName>
        <fullName evidence="4">Retrotransposon gag domain-containing protein</fullName>
    </recommendedName>
</protein>
<evidence type="ECO:0000256" key="3">
    <source>
        <dbReference type="PROSITE-ProRule" id="PRU00708"/>
    </source>
</evidence>
<feature type="repeat" description="PPR" evidence="3">
    <location>
        <begin position="549"/>
        <end position="583"/>
    </location>
</feature>
<sequence length="803" mass="93102">MGQEIVIYVSSKPDHISSIPTTCVPASNDELKETINLDDISSYDDDEYLQFPVLFAIIRHIFTSQITDNSKIIHVLIVSLFRVKKREILMSFERKRIVTRSCLSGRIRQVNQPPLPLIPMTRSKVLPLIFCCDFSEGLVEPFVEPERELRKKNKKKSKAEKARPRALNFEMGDKAPMWNTRRTAPTVPTQPITKPNLETEIKGQFLHMIMELTFDGKNDSNPIVHLESFEEICDLFKTENNQDAIRLRLVPFTLTGEAKAWLRSLEPSSIATWEDLRSKFLSRFFPPSKIEKLRAEIRSFRQEEDETISEAWGRFKHLLNSCPSHGLNKSDQVQTFYSGLVEEDAIWLPHSLCKNQRMLLSRVSKIFRPPFNLQFYSIQSQNPTKPSFFDHQTPKTPNPDHNLSEPIVDQTTILETLTCYGNDWKRAMDFFNWVESEYGFIHTTETYNHMIDILGKFFEFDLARQLLDKMPQRDHATFRAIFKRYATAHLVQEAISVFENSGEFNLKDETSFLNLIDALCEYKHVIEAEELCLKKDTKFDQKIAGFTMGTKVYNMILRGWLKMGWWSKCREFWEQMDKDGIVKDLYSYSIYMDVQCKSGKPWKAVKLYKEMKKKGIKLDVVAYNTVIRAIGALEGVDVAVHLGREMLELGCEPNVVTYNTIVKLLCQNGRVREAYKVLDKMSKRGCAPNAITYHCIFRYLEKPNEILALLDRMIESGVRPTMDTYVLLIRKFGRWGFLRPIFIVWKKMEDDGLSPNEFAYNGLIDALVEKGMIDMARKYDEEMLAKGLSPKLRPELVKGDDDG</sequence>
<comment type="similarity">
    <text evidence="1">Belongs to the PPR family. P subfamily.</text>
</comment>
<dbReference type="Pfam" id="PF13041">
    <property type="entry name" value="PPR_2"/>
    <property type="match status" value="2"/>
</dbReference>
<evidence type="ECO:0000256" key="1">
    <source>
        <dbReference type="ARBA" id="ARBA00007626"/>
    </source>
</evidence>
<dbReference type="Proteomes" id="UP001172457">
    <property type="component" value="Chromosome 8"/>
</dbReference>
<feature type="domain" description="Retrotransposon gag" evidence="4">
    <location>
        <begin position="249"/>
        <end position="340"/>
    </location>
</feature>
<dbReference type="InterPro" id="IPR002885">
    <property type="entry name" value="PPR_rpt"/>
</dbReference>
<dbReference type="Pfam" id="PF03732">
    <property type="entry name" value="Retrotrans_gag"/>
    <property type="match status" value="1"/>
</dbReference>
<comment type="caution">
    <text evidence="5">The sequence shown here is derived from an EMBL/GenBank/DDBJ whole genome shotgun (WGS) entry which is preliminary data.</text>
</comment>
<proteinExistence type="inferred from homology"/>
<feature type="repeat" description="PPR" evidence="3">
    <location>
        <begin position="619"/>
        <end position="653"/>
    </location>
</feature>
<accession>A0AA38STM9</accession>
<evidence type="ECO:0000313" key="5">
    <source>
        <dbReference type="EMBL" id="KAJ9539022.1"/>
    </source>
</evidence>
<dbReference type="PANTHER" id="PTHR47447">
    <property type="entry name" value="OS03G0856100 PROTEIN"/>
    <property type="match status" value="1"/>
</dbReference>
<dbReference type="InterPro" id="IPR005162">
    <property type="entry name" value="Retrotrans_gag_dom"/>
</dbReference>
<feature type="repeat" description="PPR" evidence="3">
    <location>
        <begin position="654"/>
        <end position="688"/>
    </location>
</feature>
<keyword evidence="6" id="KW-1185">Reference proteome</keyword>
<evidence type="ECO:0000256" key="2">
    <source>
        <dbReference type="ARBA" id="ARBA00022737"/>
    </source>
</evidence>
<dbReference type="AlphaFoldDB" id="A0AA38STM9"/>
<keyword evidence="2" id="KW-0677">Repeat</keyword>
<dbReference type="PROSITE" id="PS51375">
    <property type="entry name" value="PPR"/>
    <property type="match status" value="5"/>
</dbReference>
<name>A0AA38STM9_9ASTR</name>